<dbReference type="CDD" id="cd14016">
    <property type="entry name" value="STKc_CK1"/>
    <property type="match status" value="1"/>
</dbReference>
<dbReference type="InterPro" id="IPR011009">
    <property type="entry name" value="Kinase-like_dom_sf"/>
</dbReference>
<dbReference type="GO" id="GO:0005524">
    <property type="term" value="F:ATP binding"/>
    <property type="evidence" value="ECO:0007669"/>
    <property type="project" value="InterPro"/>
</dbReference>
<dbReference type="GO" id="GO:0004672">
    <property type="term" value="F:protein kinase activity"/>
    <property type="evidence" value="ECO:0007669"/>
    <property type="project" value="InterPro"/>
</dbReference>
<proteinExistence type="predicted"/>
<dbReference type="PANTHER" id="PTHR11909">
    <property type="entry name" value="CASEIN KINASE-RELATED"/>
    <property type="match status" value="1"/>
</dbReference>
<reference evidence="2" key="1">
    <citation type="journal article" date="2020" name="Nature">
        <title>Giant virus diversity and host interactions through global metagenomics.</title>
        <authorList>
            <person name="Schulz F."/>
            <person name="Roux S."/>
            <person name="Paez-Espino D."/>
            <person name="Jungbluth S."/>
            <person name="Walsh D.A."/>
            <person name="Denef V.J."/>
            <person name="McMahon K.D."/>
            <person name="Konstantinidis K.T."/>
            <person name="Eloe-Fadrosh E.A."/>
            <person name="Kyrpides N.C."/>
            <person name="Woyke T."/>
        </authorList>
    </citation>
    <scope>NUCLEOTIDE SEQUENCE</scope>
    <source>
        <strain evidence="2">GVMAG-M-3300023179-107</strain>
    </source>
</reference>
<evidence type="ECO:0000259" key="1">
    <source>
        <dbReference type="PROSITE" id="PS50011"/>
    </source>
</evidence>
<organism evidence="2">
    <name type="scientific">viral metagenome</name>
    <dbReference type="NCBI Taxonomy" id="1070528"/>
    <lineage>
        <taxon>unclassified sequences</taxon>
        <taxon>metagenomes</taxon>
        <taxon>organismal metagenomes</taxon>
    </lineage>
</organism>
<dbReference type="EMBL" id="MN739708">
    <property type="protein sequence ID" value="QHT22256.1"/>
    <property type="molecule type" value="Genomic_DNA"/>
</dbReference>
<protein>
    <recommendedName>
        <fullName evidence="1">Protein kinase domain-containing protein</fullName>
    </recommendedName>
</protein>
<dbReference type="InterPro" id="IPR050235">
    <property type="entry name" value="CK1_Ser-Thr_kinase"/>
</dbReference>
<evidence type="ECO:0000313" key="2">
    <source>
        <dbReference type="EMBL" id="QHT22256.1"/>
    </source>
</evidence>
<accession>A0A6C0DZE0</accession>
<feature type="domain" description="Protein kinase" evidence="1">
    <location>
        <begin position="18"/>
        <end position="293"/>
    </location>
</feature>
<dbReference type="AlphaFoldDB" id="A0A6C0DZE0"/>
<sequence>MTNEDYIKGMIGTRMNKYIITRYISSGSFGDVFEARHYKTKEMVALKIPIKTEEKDGTKSLLEESKIYKKIYKNVNEEDKSHKGIADVKLMRVKDKKILVMDLLGDSLETIITKKKKIGLKSVIYISIKLLNIVKFIHSAGYIHRDIKPDNFVRGYDDPKKWYCIDYGLAKSYYHKNGPHIPYSDKKKFCGTARYASIAAHECVEQSRKDDLESLGYIFVYLYKGKLPWQQIKHKDKKEKYRLIGEHKKKLSEEELCEGMPKEFTVFLKYVRNLDFDEKPPYSAFVKMFQKLYDSRNYKNDKLEWE</sequence>
<dbReference type="PROSITE" id="PS50011">
    <property type="entry name" value="PROTEIN_KINASE_DOM"/>
    <property type="match status" value="1"/>
</dbReference>
<dbReference type="Gene3D" id="1.10.510.10">
    <property type="entry name" value="Transferase(Phosphotransferase) domain 1"/>
    <property type="match status" value="1"/>
</dbReference>
<name>A0A6C0DZE0_9ZZZZ</name>
<dbReference type="SUPFAM" id="SSF56112">
    <property type="entry name" value="Protein kinase-like (PK-like)"/>
    <property type="match status" value="1"/>
</dbReference>
<dbReference type="Pfam" id="PF00069">
    <property type="entry name" value="Pkinase"/>
    <property type="match status" value="1"/>
</dbReference>
<dbReference type="SMART" id="SM00220">
    <property type="entry name" value="S_TKc"/>
    <property type="match status" value="1"/>
</dbReference>
<dbReference type="InterPro" id="IPR000719">
    <property type="entry name" value="Prot_kinase_dom"/>
</dbReference>